<dbReference type="AlphaFoldDB" id="A0A9X3XD06"/>
<feature type="region of interest" description="Disordered" evidence="1">
    <location>
        <begin position="256"/>
        <end position="280"/>
    </location>
</feature>
<accession>A0A9X3XD06</accession>
<protein>
    <submittedName>
        <fullName evidence="2">Uncharacterized protein</fullName>
    </submittedName>
</protein>
<proteinExistence type="predicted"/>
<name>A0A9X3XD06_9BACT</name>
<feature type="compositionally biased region" description="Basic residues" evidence="1">
    <location>
        <begin position="268"/>
        <end position="280"/>
    </location>
</feature>
<keyword evidence="3" id="KW-1185">Reference proteome</keyword>
<evidence type="ECO:0000313" key="2">
    <source>
        <dbReference type="EMBL" id="MDC3985796.1"/>
    </source>
</evidence>
<evidence type="ECO:0000256" key="1">
    <source>
        <dbReference type="SAM" id="MobiDB-lite"/>
    </source>
</evidence>
<sequence length="280" mass="30540">MSKDICEDEADTDNASEDEAEPNAAMRLIVFKRVLEHMVSEASADPLRLAVILEALAVLDSRRSDNSAEGDEALVRAASLAMTSAMNETLVAVASQKSGHDVKADMTQIRLALDRATLAIAWHGDEQGAQYAKGFIHRLARMAEDYTRRDNGTFKDAVIGALRSLSHARLAGGRSVLFPNYNAIARAVLRNKRTQPGVEKQVAALEKALPEQLAPYICDTGYRAGVNLGDVARVALKAGGVDPYDVLDAPAKMRETRLREKLGEKPPGKRRQPRVSKRKP</sequence>
<evidence type="ECO:0000313" key="3">
    <source>
        <dbReference type="Proteomes" id="UP001151081"/>
    </source>
</evidence>
<reference evidence="2 3" key="1">
    <citation type="submission" date="2021-04" db="EMBL/GenBank/DDBJ databases">
        <title>Genome analysis of Polyangium sp.</title>
        <authorList>
            <person name="Li Y."/>
            <person name="Wang J."/>
        </authorList>
    </citation>
    <scope>NUCLEOTIDE SEQUENCE [LARGE SCALE GENOMIC DNA]</scope>
    <source>
        <strain evidence="2 3">SDU14</strain>
    </source>
</reference>
<organism evidence="2 3">
    <name type="scientific">Polyangium jinanense</name>
    <dbReference type="NCBI Taxonomy" id="2829994"/>
    <lineage>
        <taxon>Bacteria</taxon>
        <taxon>Pseudomonadati</taxon>
        <taxon>Myxococcota</taxon>
        <taxon>Polyangia</taxon>
        <taxon>Polyangiales</taxon>
        <taxon>Polyangiaceae</taxon>
        <taxon>Polyangium</taxon>
    </lineage>
</organism>
<feature type="compositionally biased region" description="Basic and acidic residues" evidence="1">
    <location>
        <begin position="256"/>
        <end position="267"/>
    </location>
</feature>
<dbReference type="EMBL" id="JAGTJJ010000031">
    <property type="protein sequence ID" value="MDC3985796.1"/>
    <property type="molecule type" value="Genomic_DNA"/>
</dbReference>
<gene>
    <name evidence="2" type="ORF">KEG57_35275</name>
</gene>
<comment type="caution">
    <text evidence="2">The sequence shown here is derived from an EMBL/GenBank/DDBJ whole genome shotgun (WGS) entry which is preliminary data.</text>
</comment>
<dbReference type="Proteomes" id="UP001151081">
    <property type="component" value="Unassembled WGS sequence"/>
</dbReference>